<dbReference type="EMBL" id="RRZR01000007">
    <property type="protein sequence ID" value="RRR47193.1"/>
    <property type="molecule type" value="Genomic_DNA"/>
</dbReference>
<name>A0ACD2EQN5_9MYCO</name>
<evidence type="ECO:0000313" key="2">
    <source>
        <dbReference type="Proteomes" id="UP000268891"/>
    </source>
</evidence>
<keyword evidence="2" id="KW-1185">Reference proteome</keyword>
<dbReference type="Proteomes" id="UP000268891">
    <property type="component" value="Unassembled WGS sequence"/>
</dbReference>
<protein>
    <submittedName>
        <fullName evidence="1">Uncharacterized protein</fullName>
    </submittedName>
</protein>
<accession>A0ACD2EQN5</accession>
<evidence type="ECO:0000313" key="1">
    <source>
        <dbReference type="EMBL" id="RRR47193.1"/>
    </source>
</evidence>
<organism evidence="1 2">
    <name type="scientific">Mycolicibacter terrae</name>
    <dbReference type="NCBI Taxonomy" id="1788"/>
    <lineage>
        <taxon>Bacteria</taxon>
        <taxon>Bacillati</taxon>
        <taxon>Actinomycetota</taxon>
        <taxon>Actinomycetes</taxon>
        <taxon>Mycobacteriales</taxon>
        <taxon>Mycobacteriaceae</taxon>
        <taxon>Mycolicibacter</taxon>
    </lineage>
</organism>
<proteinExistence type="predicted"/>
<reference evidence="1" key="1">
    <citation type="submission" date="2018-11" db="EMBL/GenBank/DDBJ databases">
        <authorList>
            <person name="Sattar A."/>
            <person name="Zunita Z."/>
            <person name="Jalila A."/>
            <person name="Saleha A.A."/>
        </authorList>
    </citation>
    <scope>NUCLEOTIDE SEQUENCE</scope>
    <source>
        <strain evidence="1">F12-74</strain>
    </source>
</reference>
<sequence length="288" mass="29357">MGAWQMLQPRRFGGEALPADEFVSAVAALAARDGSSGWRCAMANAAAHRAGALPDHAGADIWGADPGARVAVGLGPGGRLVDGRRLSGHWSEVTGADVADWLLLAADGDRLVLVARADVAVSPRTAPTGLPDAGIADVQVVELPVDAERVFAARDDGAAVVGGAAAAAAVAGAADGLWQAHVAQVRQRLAASYGSAEVGDLTVSTRQVALAASDIDAATLQIRASLSQHPRSAARAQRQAAARARAAADRVLSSSRGHALDASDPVASLWRDVHTGCRLTCELLDALD</sequence>
<comment type="caution">
    <text evidence="1">The sequence shown here is derived from an EMBL/GenBank/DDBJ whole genome shotgun (WGS) entry which is preliminary data.</text>
</comment>
<gene>
    <name evidence="1" type="ORF">EHH44_06320</name>
</gene>